<dbReference type="RefSeq" id="WP_379821540.1">
    <property type="nucleotide sequence ID" value="NZ_JBHUMD010000026.1"/>
</dbReference>
<dbReference type="InterPro" id="IPR021958">
    <property type="entry name" value="DUF3575"/>
</dbReference>
<feature type="chain" id="PRO_5046480273" evidence="1">
    <location>
        <begin position="19"/>
        <end position="181"/>
    </location>
</feature>
<reference evidence="3" key="1">
    <citation type="journal article" date="2019" name="Int. J. Syst. Evol. Microbiol.">
        <title>The Global Catalogue of Microorganisms (GCM) 10K type strain sequencing project: providing services to taxonomists for standard genome sequencing and annotation.</title>
        <authorList>
            <consortium name="The Broad Institute Genomics Platform"/>
            <consortium name="The Broad Institute Genome Sequencing Center for Infectious Disease"/>
            <person name="Wu L."/>
            <person name="Ma J."/>
        </authorList>
    </citation>
    <scope>NUCLEOTIDE SEQUENCE [LARGE SCALE GENOMIC DNA]</scope>
    <source>
        <strain evidence="3">KCTC 42107</strain>
    </source>
</reference>
<evidence type="ECO:0000313" key="2">
    <source>
        <dbReference type="EMBL" id="MFD2603000.1"/>
    </source>
</evidence>
<gene>
    <name evidence="2" type="ORF">ACFSR3_13110</name>
</gene>
<dbReference type="EMBL" id="JBHUMD010000026">
    <property type="protein sequence ID" value="MFD2603000.1"/>
    <property type="molecule type" value="Genomic_DNA"/>
</dbReference>
<keyword evidence="3" id="KW-1185">Reference proteome</keyword>
<dbReference type="Proteomes" id="UP001597480">
    <property type="component" value="Unassembled WGS sequence"/>
</dbReference>
<sequence>MKKIFLLVVLLVVTLSQAQTYFKFNAPTTLLGAPQIGVETSLGKKFTFQGDVLGSYWESLNGAPFKTVMVFAELRYHFSENYKGVYVGGHMGGSKYELQKWNYWNTDAYQTGEAVFWGVTLGYQFKVSDKWMIDMFIGGGNQQSHYEGRLLSTGERYEHSGYNKSGEWLPYRGGIMFCYKL</sequence>
<evidence type="ECO:0000256" key="1">
    <source>
        <dbReference type="SAM" id="SignalP"/>
    </source>
</evidence>
<name>A0ABW5NXD1_9FLAO</name>
<proteinExistence type="predicted"/>
<organism evidence="2 3">
    <name type="scientific">Flavobacterium suzhouense</name>
    <dbReference type="NCBI Taxonomy" id="1529638"/>
    <lineage>
        <taxon>Bacteria</taxon>
        <taxon>Pseudomonadati</taxon>
        <taxon>Bacteroidota</taxon>
        <taxon>Flavobacteriia</taxon>
        <taxon>Flavobacteriales</taxon>
        <taxon>Flavobacteriaceae</taxon>
        <taxon>Flavobacterium</taxon>
    </lineage>
</organism>
<accession>A0ABW5NXD1</accession>
<keyword evidence="1" id="KW-0732">Signal</keyword>
<comment type="caution">
    <text evidence="2">The sequence shown here is derived from an EMBL/GenBank/DDBJ whole genome shotgun (WGS) entry which is preliminary data.</text>
</comment>
<feature type="signal peptide" evidence="1">
    <location>
        <begin position="1"/>
        <end position="18"/>
    </location>
</feature>
<evidence type="ECO:0000313" key="3">
    <source>
        <dbReference type="Proteomes" id="UP001597480"/>
    </source>
</evidence>
<dbReference type="Pfam" id="PF12099">
    <property type="entry name" value="DUF3575"/>
    <property type="match status" value="1"/>
</dbReference>
<protein>
    <submittedName>
        <fullName evidence="2">DUF3575 domain-containing protein</fullName>
    </submittedName>
</protein>